<reference evidence="3 4" key="1">
    <citation type="submission" date="2017-02" db="EMBL/GenBank/DDBJ databases">
        <title>The new phylogeny of genus Mycobacterium.</title>
        <authorList>
            <person name="Tortoli E."/>
            <person name="Trovato A."/>
            <person name="Cirillo D.M."/>
        </authorList>
    </citation>
    <scope>NUCLEOTIDE SEQUENCE [LARGE SCALE GENOMIC DNA]</scope>
    <source>
        <strain evidence="3 4">DSM 44471</strain>
    </source>
</reference>
<keyword evidence="2" id="KW-0732">Signal</keyword>
<sequence length="93" mass="9043">MTTQHRRVITKIAVSAAIALGSIVGAAAPANADSNAVGGAGPNPFGGLSCSCQKTTPPAGSPAAGIEAGIREGLAARVPGLPPPPQPGQPRRN</sequence>
<proteinExistence type="predicted"/>
<protein>
    <submittedName>
        <fullName evidence="3">Uncharacterized protein</fullName>
    </submittedName>
</protein>
<organism evidence="3 4">
    <name type="scientific">Mycobacterium heidelbergense</name>
    <dbReference type="NCBI Taxonomy" id="53376"/>
    <lineage>
        <taxon>Bacteria</taxon>
        <taxon>Bacillati</taxon>
        <taxon>Actinomycetota</taxon>
        <taxon>Actinomycetes</taxon>
        <taxon>Mycobacteriales</taxon>
        <taxon>Mycobacteriaceae</taxon>
        <taxon>Mycobacterium</taxon>
        <taxon>Mycobacterium simiae complex</taxon>
    </lineage>
</organism>
<evidence type="ECO:0000313" key="3">
    <source>
        <dbReference type="EMBL" id="ORA72458.1"/>
    </source>
</evidence>
<gene>
    <name evidence="3" type="ORF">BST25_14545</name>
</gene>
<evidence type="ECO:0000256" key="1">
    <source>
        <dbReference type="SAM" id="MobiDB-lite"/>
    </source>
</evidence>
<comment type="caution">
    <text evidence="3">The sequence shown here is derived from an EMBL/GenBank/DDBJ whole genome shotgun (WGS) entry which is preliminary data.</text>
</comment>
<feature type="region of interest" description="Disordered" evidence="1">
    <location>
        <begin position="31"/>
        <end position="93"/>
    </location>
</feature>
<evidence type="ECO:0000256" key="2">
    <source>
        <dbReference type="SAM" id="SignalP"/>
    </source>
</evidence>
<feature type="compositionally biased region" description="Pro residues" evidence="1">
    <location>
        <begin position="80"/>
        <end position="93"/>
    </location>
</feature>
<feature type="chain" id="PRO_5013343781" evidence="2">
    <location>
        <begin position="33"/>
        <end position="93"/>
    </location>
</feature>
<keyword evidence="4" id="KW-1185">Reference proteome</keyword>
<evidence type="ECO:0000313" key="4">
    <source>
        <dbReference type="Proteomes" id="UP000192566"/>
    </source>
</evidence>
<dbReference type="AlphaFoldDB" id="A0A1X0DJ94"/>
<accession>A0A1X0DJ94</accession>
<dbReference type="Proteomes" id="UP000192566">
    <property type="component" value="Unassembled WGS sequence"/>
</dbReference>
<name>A0A1X0DJ94_MYCHE</name>
<feature type="signal peptide" evidence="2">
    <location>
        <begin position="1"/>
        <end position="32"/>
    </location>
</feature>
<dbReference type="EMBL" id="MVHR01000020">
    <property type="protein sequence ID" value="ORA72458.1"/>
    <property type="molecule type" value="Genomic_DNA"/>
</dbReference>